<evidence type="ECO:0000313" key="11">
    <source>
        <dbReference type="Proteomes" id="UP000003751"/>
    </source>
</evidence>
<dbReference type="Proteomes" id="UP000184203">
    <property type="component" value="Unassembled WGS sequence"/>
</dbReference>
<evidence type="ECO:0000256" key="3">
    <source>
        <dbReference type="ARBA" id="ARBA00022475"/>
    </source>
</evidence>
<protein>
    <submittedName>
        <fullName evidence="10">Predicted arabinose efflux permease, MFS family</fullName>
    </submittedName>
</protein>
<comment type="subcellular location">
    <subcellularLocation>
        <location evidence="1">Cell membrane</location>
        <topology evidence="1">Multi-pass membrane protein</topology>
    </subcellularLocation>
</comment>
<dbReference type="PANTHER" id="PTHR43414:SF6">
    <property type="entry name" value="MULTIDRUG RESISTANCE PROTEIN MDTG"/>
    <property type="match status" value="1"/>
</dbReference>
<feature type="transmembrane region" description="Helical" evidence="7">
    <location>
        <begin position="104"/>
        <end position="126"/>
    </location>
</feature>
<dbReference type="Pfam" id="PF07690">
    <property type="entry name" value="MFS_1"/>
    <property type="match status" value="1"/>
</dbReference>
<evidence type="ECO:0000256" key="7">
    <source>
        <dbReference type="SAM" id="Phobius"/>
    </source>
</evidence>
<dbReference type="eggNOG" id="arCOG00130">
    <property type="taxonomic scope" value="Archaea"/>
</dbReference>
<dbReference type="SUPFAM" id="SSF103473">
    <property type="entry name" value="MFS general substrate transporter"/>
    <property type="match status" value="2"/>
</dbReference>
<keyword evidence="12" id="KW-1185">Reference proteome</keyword>
<dbReference type="GO" id="GO:0005886">
    <property type="term" value="C:plasma membrane"/>
    <property type="evidence" value="ECO:0007669"/>
    <property type="project" value="UniProtKB-SubCell"/>
</dbReference>
<dbReference type="PATRIC" id="fig|797209.4.peg.2356"/>
<evidence type="ECO:0000313" key="9">
    <source>
        <dbReference type="EMBL" id="EFW92191.1"/>
    </source>
</evidence>
<dbReference type="AlphaFoldDB" id="E7QUB2"/>
<feature type="transmembrane region" description="Helical" evidence="7">
    <location>
        <begin position="12"/>
        <end position="33"/>
    </location>
</feature>
<reference evidence="12" key="3">
    <citation type="submission" date="2016-11" db="EMBL/GenBank/DDBJ databases">
        <authorList>
            <person name="Varghese N."/>
            <person name="Submissions S."/>
        </authorList>
    </citation>
    <scope>NUCLEOTIDE SEQUENCE [LARGE SCALE GENOMIC DNA]</scope>
    <source>
        <strain evidence="12">DX253</strain>
    </source>
</reference>
<evidence type="ECO:0000313" key="10">
    <source>
        <dbReference type="EMBL" id="SHK91373.1"/>
    </source>
</evidence>
<evidence type="ECO:0000256" key="2">
    <source>
        <dbReference type="ARBA" id="ARBA00022448"/>
    </source>
</evidence>
<dbReference type="PANTHER" id="PTHR43414">
    <property type="entry name" value="MULTIDRUG RESISTANCE PROTEIN MDTG"/>
    <property type="match status" value="1"/>
</dbReference>
<feature type="transmembrane region" description="Helical" evidence="7">
    <location>
        <begin position="383"/>
        <end position="405"/>
    </location>
</feature>
<keyword evidence="5 7" id="KW-1133">Transmembrane helix</keyword>
<feature type="transmembrane region" description="Helical" evidence="7">
    <location>
        <begin position="162"/>
        <end position="182"/>
    </location>
</feature>
<keyword evidence="4 7" id="KW-0812">Transmembrane</keyword>
<reference evidence="9 11" key="1">
    <citation type="journal article" date="2014" name="ISME J.">
        <title>Trehalose/2-sulfotrehalose biosynthesis and glycine-betaine uptake are widely spread mechanisms for osmoadaptation in the Halobacteriales.</title>
        <authorList>
            <person name="Youssef N.H."/>
            <person name="Savage-Ashlock K.N."/>
            <person name="McCully A.L."/>
            <person name="Luedtke B."/>
            <person name="Shaw E.I."/>
            <person name="Hoff W.D."/>
            <person name="Elshahed M.S."/>
        </authorList>
    </citation>
    <scope>NUCLEOTIDE SEQUENCE [LARGE SCALE GENOMIC DNA]</scope>
    <source>
        <strain evidence="9 11">DX253</strain>
    </source>
</reference>
<dbReference type="Gene3D" id="1.20.1250.20">
    <property type="entry name" value="MFS general substrate transporter like domains"/>
    <property type="match status" value="2"/>
</dbReference>
<keyword evidence="2" id="KW-0813">Transport</keyword>
<dbReference type="InterPro" id="IPR020846">
    <property type="entry name" value="MFS_dom"/>
</dbReference>
<feature type="transmembrane region" description="Helical" evidence="7">
    <location>
        <begin position="74"/>
        <end position="92"/>
    </location>
</feature>
<evidence type="ECO:0000256" key="5">
    <source>
        <dbReference type="ARBA" id="ARBA00022989"/>
    </source>
</evidence>
<feature type="transmembrane region" description="Helical" evidence="7">
    <location>
        <begin position="272"/>
        <end position="292"/>
    </location>
</feature>
<dbReference type="InterPro" id="IPR036259">
    <property type="entry name" value="MFS_trans_sf"/>
</dbReference>
<sequence length="415" mass="43577">MQKNRAQFYALYLTRFASGFGFITLAALLPTYLNVLDPQSGIVVGLFVSGLTAAQSVAVIPLAWSGDRYDKRTVLLFSLVVSIVAYASFPLVESSWGFIAARALQGVAITGTGLITLALVGELSTADTRANHIGKANAARFAASILGTISATALYERYGFDVVFGVIVALLIPALVGVLLFVERDDTRIEGFPFADMALNRKLLTLTSFRAQYAVAVTMVRTWIVVYAGVEAAKGGLAYAPIAVGVVLIAEKFTNMLCQPFTGRLSDDYGRALFVFVGGGIYGLVALVVPSAPAIGQALSLPAAFPVLGALSPAFLPLVGLNALLGIADSFREPASMALFADEGVDGAGVASSFGVRELVWRPGSILAPILAGILMTGPGIQWVFYVGGIASISGVLTFFGVLSYSYGSEALTQW</sequence>
<evidence type="ECO:0000256" key="6">
    <source>
        <dbReference type="ARBA" id="ARBA00023136"/>
    </source>
</evidence>
<feature type="transmembrane region" description="Helical" evidence="7">
    <location>
        <begin position="39"/>
        <end position="62"/>
    </location>
</feature>
<dbReference type="EMBL" id="FRAN01000003">
    <property type="protein sequence ID" value="SHK91373.1"/>
    <property type="molecule type" value="Genomic_DNA"/>
</dbReference>
<accession>E7QUB2</accession>
<proteinExistence type="predicted"/>
<gene>
    <name evidence="10" type="ORF">SAMN05444342_2601</name>
    <name evidence="9" type="ORF">ZOD2009_11960</name>
</gene>
<dbReference type="InterPro" id="IPR011701">
    <property type="entry name" value="MFS"/>
</dbReference>
<dbReference type="GO" id="GO:0022857">
    <property type="term" value="F:transmembrane transporter activity"/>
    <property type="evidence" value="ECO:0007669"/>
    <property type="project" value="InterPro"/>
</dbReference>
<feature type="transmembrane region" description="Helical" evidence="7">
    <location>
        <begin position="232"/>
        <end position="251"/>
    </location>
</feature>
<name>E7QUB2_HALPU</name>
<dbReference type="PROSITE" id="PS50850">
    <property type="entry name" value="MFS"/>
    <property type="match status" value="1"/>
</dbReference>
<dbReference type="OrthoDB" id="214271at2157"/>
<evidence type="ECO:0000313" key="12">
    <source>
        <dbReference type="Proteomes" id="UP000184203"/>
    </source>
</evidence>
<evidence type="ECO:0000256" key="1">
    <source>
        <dbReference type="ARBA" id="ARBA00004651"/>
    </source>
</evidence>
<dbReference type="RefSeq" id="WP_007980058.1">
    <property type="nucleotide sequence ID" value="NZ_AEMG01000009.1"/>
</dbReference>
<keyword evidence="6 7" id="KW-0472">Membrane</keyword>
<feature type="transmembrane region" description="Helical" evidence="7">
    <location>
        <begin position="304"/>
        <end position="327"/>
    </location>
</feature>
<keyword evidence="3" id="KW-1003">Cell membrane</keyword>
<dbReference type="STRING" id="797209.GCA_000376445_02401"/>
<feature type="domain" description="Major facilitator superfamily (MFS) profile" evidence="8">
    <location>
        <begin position="7"/>
        <end position="407"/>
    </location>
</feature>
<feature type="transmembrane region" description="Helical" evidence="7">
    <location>
        <begin position="203"/>
        <end position="226"/>
    </location>
</feature>
<dbReference type="EMBL" id="AEMG01000009">
    <property type="protein sequence ID" value="EFW92191.1"/>
    <property type="molecule type" value="Genomic_DNA"/>
</dbReference>
<dbReference type="Proteomes" id="UP000003751">
    <property type="component" value="Unassembled WGS sequence"/>
</dbReference>
<evidence type="ECO:0000256" key="4">
    <source>
        <dbReference type="ARBA" id="ARBA00022692"/>
    </source>
</evidence>
<feature type="transmembrane region" description="Helical" evidence="7">
    <location>
        <begin position="138"/>
        <end position="156"/>
    </location>
</feature>
<organism evidence="9 11">
    <name type="scientific">Haladaptatus paucihalophilus DX253</name>
    <dbReference type="NCBI Taxonomy" id="797209"/>
    <lineage>
        <taxon>Archaea</taxon>
        <taxon>Methanobacteriati</taxon>
        <taxon>Methanobacteriota</taxon>
        <taxon>Stenosarchaea group</taxon>
        <taxon>Halobacteria</taxon>
        <taxon>Halobacteriales</taxon>
        <taxon>Haladaptataceae</taxon>
        <taxon>Haladaptatus</taxon>
    </lineage>
</organism>
<evidence type="ECO:0000259" key="8">
    <source>
        <dbReference type="PROSITE" id="PS50850"/>
    </source>
</evidence>
<reference evidence="10" key="2">
    <citation type="submission" date="2016-11" db="EMBL/GenBank/DDBJ databases">
        <authorList>
            <person name="Jaros S."/>
            <person name="Januszkiewicz K."/>
            <person name="Wedrychowicz H."/>
        </authorList>
    </citation>
    <scope>NUCLEOTIDE SEQUENCE [LARGE SCALE GENOMIC DNA]</scope>
    <source>
        <strain evidence="10">DX253</strain>
    </source>
</reference>